<organism evidence="2 3">
    <name type="scientific">OM182 bacterium</name>
    <dbReference type="NCBI Taxonomy" id="2510334"/>
    <lineage>
        <taxon>Bacteria</taxon>
        <taxon>Pseudomonadati</taxon>
        <taxon>Pseudomonadota</taxon>
        <taxon>Gammaproteobacteria</taxon>
        <taxon>OMG group</taxon>
        <taxon>OM182 clade</taxon>
    </lineage>
</organism>
<dbReference type="AlphaFoldDB" id="A0A520RT08"/>
<proteinExistence type="predicted"/>
<name>A0A520RT08_9GAMM</name>
<protein>
    <submittedName>
        <fullName evidence="2">Uncharacterized protein</fullName>
    </submittedName>
</protein>
<sequence length="179" mass="20375">MLGVIALSQPVLATEFEMSRLATELNAASSQLAKQLRGGGYHSVRFSAQRLTRASADLLNAIRRNRSPSFLRSEFRDVARHYQEMEQAFLRLSREHDRNVYHAVGTVCNLFTGLNSEFYHARYAQPAPDVYIATPPVVTRYRLPPYHTDRSRNCRYGQRPSGQSTQPNRRATGTIRTAF</sequence>
<evidence type="ECO:0000256" key="1">
    <source>
        <dbReference type="SAM" id="MobiDB-lite"/>
    </source>
</evidence>
<comment type="caution">
    <text evidence="2">The sequence shown here is derived from an EMBL/GenBank/DDBJ whole genome shotgun (WGS) entry which is preliminary data.</text>
</comment>
<gene>
    <name evidence="2" type="ORF">EVA69_06750</name>
</gene>
<dbReference type="Proteomes" id="UP000320404">
    <property type="component" value="Unassembled WGS sequence"/>
</dbReference>
<accession>A0A520RT08</accession>
<dbReference type="EMBL" id="SHAH01000128">
    <property type="protein sequence ID" value="RZO73347.1"/>
    <property type="molecule type" value="Genomic_DNA"/>
</dbReference>
<feature type="compositionally biased region" description="Polar residues" evidence="1">
    <location>
        <begin position="160"/>
        <end position="179"/>
    </location>
</feature>
<evidence type="ECO:0000313" key="3">
    <source>
        <dbReference type="Proteomes" id="UP000320404"/>
    </source>
</evidence>
<evidence type="ECO:0000313" key="2">
    <source>
        <dbReference type="EMBL" id="RZO73347.1"/>
    </source>
</evidence>
<feature type="region of interest" description="Disordered" evidence="1">
    <location>
        <begin position="148"/>
        <end position="179"/>
    </location>
</feature>
<reference evidence="2 3" key="1">
    <citation type="submission" date="2019-02" db="EMBL/GenBank/DDBJ databases">
        <title>Prokaryotic population dynamics and viral predation in marine succession experiment using metagenomics: the confinement effect.</title>
        <authorList>
            <person name="Haro-Moreno J.M."/>
            <person name="Rodriguez-Valera F."/>
            <person name="Lopez-Perez M."/>
        </authorList>
    </citation>
    <scope>NUCLEOTIDE SEQUENCE [LARGE SCALE GENOMIC DNA]</scope>
    <source>
        <strain evidence="2">MED-G158</strain>
    </source>
</reference>